<name>A0A939T6W7_9ACTN</name>
<comment type="caution">
    <text evidence="2">The sequence shown here is derived from an EMBL/GenBank/DDBJ whole genome shotgun (WGS) entry which is preliminary data.</text>
</comment>
<dbReference type="EMBL" id="JAGEOJ010000006">
    <property type="protein sequence ID" value="MBO2448717.1"/>
    <property type="molecule type" value="Genomic_DNA"/>
</dbReference>
<sequence>MLLVLAQYACGAQVAKVTTAPATPDEFPQRGRSVLAPDPAPPVDTGSLRQAVSVVREFFTLYPAGSTRGDQVPRVHRLAELTTRFPEGLLDLHAFPGQHSVKTKPGTVASLAIRLMAPSTIQFVARVDQTKTASAEPAGLSYAVTVVRDGTWKVASLEPTHAGDSGEAAP</sequence>
<feature type="region of interest" description="Disordered" evidence="1">
    <location>
        <begin position="22"/>
        <end position="45"/>
    </location>
</feature>
<gene>
    <name evidence="2" type="ORF">J4573_16565</name>
</gene>
<dbReference type="AlphaFoldDB" id="A0A939T6W7"/>
<protein>
    <submittedName>
        <fullName evidence="2">Uncharacterized protein</fullName>
    </submittedName>
</protein>
<dbReference type="RefSeq" id="WP_208256378.1">
    <property type="nucleotide sequence ID" value="NZ_JAGEOJ010000006.1"/>
</dbReference>
<keyword evidence="3" id="KW-1185">Reference proteome</keyword>
<accession>A0A939T6W7</accession>
<proteinExistence type="predicted"/>
<organism evidence="2 3">
    <name type="scientific">Actinomadura barringtoniae</name>
    <dbReference type="NCBI Taxonomy" id="1427535"/>
    <lineage>
        <taxon>Bacteria</taxon>
        <taxon>Bacillati</taxon>
        <taxon>Actinomycetota</taxon>
        <taxon>Actinomycetes</taxon>
        <taxon>Streptosporangiales</taxon>
        <taxon>Thermomonosporaceae</taxon>
        <taxon>Actinomadura</taxon>
    </lineage>
</organism>
<reference evidence="2" key="1">
    <citation type="submission" date="2021-03" db="EMBL/GenBank/DDBJ databases">
        <authorList>
            <person name="Kanchanasin P."/>
            <person name="Saeng-In P."/>
            <person name="Phongsopitanun W."/>
            <person name="Yuki M."/>
            <person name="Kudo T."/>
            <person name="Ohkuma M."/>
            <person name="Tanasupawat S."/>
        </authorList>
    </citation>
    <scope>NUCLEOTIDE SEQUENCE</scope>
    <source>
        <strain evidence="2">GKU 128</strain>
    </source>
</reference>
<dbReference type="Proteomes" id="UP000669179">
    <property type="component" value="Unassembled WGS sequence"/>
</dbReference>
<evidence type="ECO:0000313" key="3">
    <source>
        <dbReference type="Proteomes" id="UP000669179"/>
    </source>
</evidence>
<evidence type="ECO:0000313" key="2">
    <source>
        <dbReference type="EMBL" id="MBO2448717.1"/>
    </source>
</evidence>
<evidence type="ECO:0000256" key="1">
    <source>
        <dbReference type="SAM" id="MobiDB-lite"/>
    </source>
</evidence>